<dbReference type="Pfam" id="PF16132">
    <property type="entry name" value="DUF4843"/>
    <property type="match status" value="1"/>
</dbReference>
<dbReference type="InterPro" id="IPR032299">
    <property type="entry name" value="DUF4843"/>
</dbReference>
<evidence type="ECO:0000313" key="1">
    <source>
        <dbReference type="EMBL" id="MBB4025952.1"/>
    </source>
</evidence>
<organism evidence="1 2">
    <name type="scientific">Butyricimonas faecihominis</name>
    <dbReference type="NCBI Taxonomy" id="1472416"/>
    <lineage>
        <taxon>Bacteria</taxon>
        <taxon>Pseudomonadati</taxon>
        <taxon>Bacteroidota</taxon>
        <taxon>Bacteroidia</taxon>
        <taxon>Bacteroidales</taxon>
        <taxon>Odoribacteraceae</taxon>
        <taxon>Butyricimonas</taxon>
    </lineage>
</organism>
<accession>A0A7W6MYC9</accession>
<dbReference type="EMBL" id="JACIES010000004">
    <property type="protein sequence ID" value="MBB4025952.1"/>
    <property type="molecule type" value="Genomic_DNA"/>
</dbReference>
<dbReference type="RefSeq" id="WP_117721165.1">
    <property type="nucleotide sequence ID" value="NZ_AP028155.1"/>
</dbReference>
<sequence>MNKIMKLCTSIFVIVMFYSCNQDIDRFDNADNYIYFNMPFVLNQYGKETSVRQDSLSYSFALDDISVTSYVFKIPINTVGLAHSQERTYRVEVVADSSNVTDADWDKSCIENLTVKRDSLRDTLYVKVFRSEKIRSQWCHIVFRLLPNENFQLGDEKLLTAKISFSDILTPPDWWNKWQGVFGDFCREKFVKWQEIYYLGADPNVETIGGPGLGKPLYWDNMPYYAMSSWYPSTFMFVRIMKQYFIDNEVYPDGDTSKPRVLLP</sequence>
<proteinExistence type="predicted"/>
<dbReference type="AlphaFoldDB" id="A0A7W6MYC9"/>
<dbReference type="PROSITE" id="PS51257">
    <property type="entry name" value="PROKAR_LIPOPROTEIN"/>
    <property type="match status" value="1"/>
</dbReference>
<comment type="caution">
    <text evidence="1">The sequence shown here is derived from an EMBL/GenBank/DDBJ whole genome shotgun (WGS) entry which is preliminary data.</text>
</comment>
<gene>
    <name evidence="1" type="ORF">GGR14_001742</name>
</gene>
<protein>
    <recommendedName>
        <fullName evidence="3">DUF4843 domain-containing protein</fullName>
    </recommendedName>
</protein>
<evidence type="ECO:0008006" key="3">
    <source>
        <dbReference type="Google" id="ProtNLM"/>
    </source>
</evidence>
<dbReference type="OrthoDB" id="705172at2"/>
<dbReference type="GeneID" id="93102639"/>
<keyword evidence="2" id="KW-1185">Reference proteome</keyword>
<evidence type="ECO:0000313" key="2">
    <source>
        <dbReference type="Proteomes" id="UP000546007"/>
    </source>
</evidence>
<reference evidence="1 2" key="1">
    <citation type="submission" date="2020-08" db="EMBL/GenBank/DDBJ databases">
        <title>Genomic Encyclopedia of Type Strains, Phase IV (KMG-IV): sequencing the most valuable type-strain genomes for metagenomic binning, comparative biology and taxonomic classification.</title>
        <authorList>
            <person name="Goeker M."/>
        </authorList>
    </citation>
    <scope>NUCLEOTIDE SEQUENCE [LARGE SCALE GENOMIC DNA]</scope>
    <source>
        <strain evidence="1 2">DSM 105721</strain>
    </source>
</reference>
<name>A0A7W6MYC9_9BACT</name>
<dbReference type="Proteomes" id="UP000546007">
    <property type="component" value="Unassembled WGS sequence"/>
</dbReference>